<protein>
    <submittedName>
        <fullName evidence="2">Uroporphyrinogen-III synthase</fullName>
        <ecNumber evidence="2">4.2.1.75</ecNumber>
    </submittedName>
</protein>
<dbReference type="EC" id="4.2.1.75" evidence="2"/>
<dbReference type="AlphaFoldDB" id="A0A5Q0CC39"/>
<proteinExistence type="predicted"/>
<evidence type="ECO:0000259" key="1">
    <source>
        <dbReference type="Pfam" id="PF02602"/>
    </source>
</evidence>
<name>A0A5Q0CC39_9HYPH</name>
<organism evidence="2 3">
    <name type="scientific">Rhizobium grahamii</name>
    <dbReference type="NCBI Taxonomy" id="1120045"/>
    <lineage>
        <taxon>Bacteria</taxon>
        <taxon>Pseudomonadati</taxon>
        <taxon>Pseudomonadota</taxon>
        <taxon>Alphaproteobacteria</taxon>
        <taxon>Hyphomicrobiales</taxon>
        <taxon>Rhizobiaceae</taxon>
        <taxon>Rhizobium/Agrobacterium group</taxon>
        <taxon>Rhizobium</taxon>
    </lineage>
</organism>
<dbReference type="Pfam" id="PF02602">
    <property type="entry name" value="HEM4"/>
    <property type="match status" value="1"/>
</dbReference>
<dbReference type="EMBL" id="CP043498">
    <property type="protein sequence ID" value="QFY61630.1"/>
    <property type="molecule type" value="Genomic_DNA"/>
</dbReference>
<dbReference type="InterPro" id="IPR003754">
    <property type="entry name" value="4pyrrol_synth_uPrphyn_synth"/>
</dbReference>
<evidence type="ECO:0000313" key="3">
    <source>
        <dbReference type="Proteomes" id="UP000326881"/>
    </source>
</evidence>
<dbReference type="CDD" id="cd06578">
    <property type="entry name" value="HemD"/>
    <property type="match status" value="1"/>
</dbReference>
<reference evidence="2 3" key="1">
    <citation type="submission" date="2019-08" db="EMBL/GenBank/DDBJ databases">
        <title>Prosopis cineraria nodule microbiome.</title>
        <authorList>
            <person name="Ali R."/>
            <person name="Chaluvadi S.R."/>
            <person name="Wang X."/>
        </authorList>
    </citation>
    <scope>NUCLEOTIDE SEQUENCE [LARGE SCALE GENOMIC DNA]</scope>
    <source>
        <strain evidence="2 3">BG7</strain>
    </source>
</reference>
<dbReference type="GO" id="GO:0033014">
    <property type="term" value="P:tetrapyrrole biosynthetic process"/>
    <property type="evidence" value="ECO:0007669"/>
    <property type="project" value="InterPro"/>
</dbReference>
<gene>
    <name evidence="2" type="ORF">FZ934_15200</name>
</gene>
<accession>A0A5Q0CC39</accession>
<sequence length="234" mass="25322">MRVLVTRPLHSGERTAERLRDMGHEPILFPLAEPVHDPAALLGLAERTGPLAVTSAEAIRALASLPTFPAEYFDRQVFAVGQATAEEARAFGFRTVAASTGNGADLADMIFSACRQPVTYLAGSPRAATFEARANEIGLPIDIVECYRMRPLQIAHSELEDLLHDRPPRAILFYSRETTRAFFALMENPEIVSAVRFLCLSQAVAEGIPASLRHSADIALTPEEGALLSLLGGS</sequence>
<dbReference type="SUPFAM" id="SSF69618">
    <property type="entry name" value="HemD-like"/>
    <property type="match status" value="1"/>
</dbReference>
<dbReference type="Gene3D" id="3.40.50.10090">
    <property type="match status" value="2"/>
</dbReference>
<feature type="domain" description="Tetrapyrrole biosynthesis uroporphyrinogen III synthase" evidence="1">
    <location>
        <begin position="14"/>
        <end position="206"/>
    </location>
</feature>
<keyword evidence="2" id="KW-0456">Lyase</keyword>
<dbReference type="RefSeq" id="WP_153271734.1">
    <property type="nucleotide sequence ID" value="NZ_CP043498.1"/>
</dbReference>
<dbReference type="OrthoDB" id="7163809at2"/>
<dbReference type="Proteomes" id="UP000326881">
    <property type="component" value="Chromosome"/>
</dbReference>
<keyword evidence="3" id="KW-1185">Reference proteome</keyword>
<dbReference type="NCBIfam" id="NF006621">
    <property type="entry name" value="PRK09189.1"/>
    <property type="match status" value="1"/>
</dbReference>
<dbReference type="InterPro" id="IPR036108">
    <property type="entry name" value="4pyrrol_syn_uPrphyn_synt_sf"/>
</dbReference>
<dbReference type="GO" id="GO:0004852">
    <property type="term" value="F:uroporphyrinogen-III synthase activity"/>
    <property type="evidence" value="ECO:0007669"/>
    <property type="project" value="UniProtKB-EC"/>
</dbReference>
<dbReference type="KEGG" id="rgr:FZ934_15200"/>
<evidence type="ECO:0000313" key="2">
    <source>
        <dbReference type="EMBL" id="QFY61630.1"/>
    </source>
</evidence>